<dbReference type="OrthoDB" id="4843499at2759"/>
<dbReference type="AlphaFoldDB" id="A0A4V6DGL2"/>
<evidence type="ECO:0000313" key="3">
    <source>
        <dbReference type="Proteomes" id="UP000310108"/>
    </source>
</evidence>
<evidence type="ECO:0000256" key="1">
    <source>
        <dbReference type="SAM" id="MobiDB-lite"/>
    </source>
</evidence>
<protein>
    <submittedName>
        <fullName evidence="2">Uncharacterized protein</fullName>
    </submittedName>
</protein>
<feature type="region of interest" description="Disordered" evidence="1">
    <location>
        <begin position="54"/>
        <end position="255"/>
    </location>
</feature>
<dbReference type="EMBL" id="PJEX01000192">
    <property type="protein sequence ID" value="TKW53286.1"/>
    <property type="molecule type" value="Genomic_DNA"/>
</dbReference>
<name>A0A4V6DGL2_9PEZI</name>
<keyword evidence="3" id="KW-1185">Reference proteome</keyword>
<feature type="region of interest" description="Disordered" evidence="1">
    <location>
        <begin position="274"/>
        <end position="319"/>
    </location>
</feature>
<organism evidence="2 3">
    <name type="scientific">Colletotrichum tanaceti</name>
    <dbReference type="NCBI Taxonomy" id="1306861"/>
    <lineage>
        <taxon>Eukaryota</taxon>
        <taxon>Fungi</taxon>
        <taxon>Dikarya</taxon>
        <taxon>Ascomycota</taxon>
        <taxon>Pezizomycotina</taxon>
        <taxon>Sordariomycetes</taxon>
        <taxon>Hypocreomycetidae</taxon>
        <taxon>Glomerellales</taxon>
        <taxon>Glomerellaceae</taxon>
        <taxon>Colletotrichum</taxon>
        <taxon>Colletotrichum destructivum species complex</taxon>
    </lineage>
</organism>
<dbReference type="Proteomes" id="UP000310108">
    <property type="component" value="Unassembled WGS sequence"/>
</dbReference>
<feature type="compositionally biased region" description="Low complexity" evidence="1">
    <location>
        <begin position="133"/>
        <end position="147"/>
    </location>
</feature>
<feature type="compositionally biased region" description="Low complexity" evidence="1">
    <location>
        <begin position="296"/>
        <end position="309"/>
    </location>
</feature>
<comment type="caution">
    <text evidence="2">The sequence shown here is derived from an EMBL/GenBank/DDBJ whole genome shotgun (WGS) entry which is preliminary data.</text>
</comment>
<proteinExistence type="predicted"/>
<gene>
    <name evidence="2" type="ORF">CTA1_2359</name>
</gene>
<accession>A0A4V6DGL2</accession>
<feature type="compositionally biased region" description="Polar residues" evidence="1">
    <location>
        <begin position="155"/>
        <end position="166"/>
    </location>
</feature>
<feature type="compositionally biased region" description="Basic residues" evidence="1">
    <location>
        <begin position="220"/>
        <end position="232"/>
    </location>
</feature>
<sequence>MALSTEEVAHLHRQAKRRAERAAAEMSFRDVSSEEYLKKLRAKRRPGRRFEVQDIPAAVEVGEEPLPPSQPQFRRPMGPERQPTHTRTHTRTQSAGAATSPGPQLRAASTPVGRKATLGGPIARNSSAMSHVPPSQRYSSQHSSSQPDLLMRAMQRQSASTPGPTVSSKTPRASSSSSSKPQPPRPRSSLSIFYSRKSVRRVASVASLPSKAVDQDKGSTHHRQAGHIRSKSVHVTAVPSETPARPPGTLSKRGSLRILKDTIRRVASSFELRSVRSENARLGGGDDDDGLKSRSSRSLLLRPSRKLGSQSRLGTVGEE</sequence>
<feature type="compositionally biased region" description="Low complexity" evidence="1">
    <location>
        <begin position="167"/>
        <end position="180"/>
    </location>
</feature>
<evidence type="ECO:0000313" key="2">
    <source>
        <dbReference type="EMBL" id="TKW53286.1"/>
    </source>
</evidence>
<reference evidence="2 3" key="1">
    <citation type="journal article" date="2019" name="PLoS ONE">
        <title>Comparative genome analysis indicates high evolutionary potential of pathogenicity genes in Colletotrichum tanaceti.</title>
        <authorList>
            <person name="Lelwala R.V."/>
            <person name="Korhonen P.K."/>
            <person name="Young N.D."/>
            <person name="Scott J.B."/>
            <person name="Ades P.A."/>
            <person name="Gasser R.B."/>
            <person name="Taylor P.W.J."/>
        </authorList>
    </citation>
    <scope>NUCLEOTIDE SEQUENCE [LARGE SCALE GENOMIC DNA]</scope>
    <source>
        <strain evidence="2">BRIP57314</strain>
    </source>
</reference>